<organism evidence="1 2">
    <name type="scientific">Pleurodeles waltl</name>
    <name type="common">Iberian ribbed newt</name>
    <dbReference type="NCBI Taxonomy" id="8319"/>
    <lineage>
        <taxon>Eukaryota</taxon>
        <taxon>Metazoa</taxon>
        <taxon>Chordata</taxon>
        <taxon>Craniata</taxon>
        <taxon>Vertebrata</taxon>
        <taxon>Euteleostomi</taxon>
        <taxon>Amphibia</taxon>
        <taxon>Batrachia</taxon>
        <taxon>Caudata</taxon>
        <taxon>Salamandroidea</taxon>
        <taxon>Salamandridae</taxon>
        <taxon>Pleurodelinae</taxon>
        <taxon>Pleurodeles</taxon>
    </lineage>
</organism>
<sequence>MTYARSALSRATVPPWIGMGEKTIISSQRVSDAVHSFADCRRVDVAEHAQNSGYQSAQVVRMRDLYRRRCMAALSPGLHRGSWAIIYCWHGNRVKFVSAALHPPDVLCTGVKAIISASMAVGCGRKSVKRRCDGVIRERLAAHLGGDVALSFC</sequence>
<reference evidence="1" key="1">
    <citation type="journal article" date="2022" name="bioRxiv">
        <title>Sequencing and chromosome-scale assembly of the giantPleurodeles waltlgenome.</title>
        <authorList>
            <person name="Brown T."/>
            <person name="Elewa A."/>
            <person name="Iarovenko S."/>
            <person name="Subramanian E."/>
            <person name="Araus A.J."/>
            <person name="Petzold A."/>
            <person name="Susuki M."/>
            <person name="Suzuki K.-i.T."/>
            <person name="Hayashi T."/>
            <person name="Toyoda A."/>
            <person name="Oliveira C."/>
            <person name="Osipova E."/>
            <person name="Leigh N.D."/>
            <person name="Simon A."/>
            <person name="Yun M.H."/>
        </authorList>
    </citation>
    <scope>NUCLEOTIDE SEQUENCE</scope>
    <source>
        <strain evidence="1">20211129_DDA</strain>
        <tissue evidence="1">Liver</tissue>
    </source>
</reference>
<dbReference type="Proteomes" id="UP001066276">
    <property type="component" value="Chromosome 10"/>
</dbReference>
<keyword evidence="2" id="KW-1185">Reference proteome</keyword>
<evidence type="ECO:0000313" key="1">
    <source>
        <dbReference type="EMBL" id="KAJ1096321.1"/>
    </source>
</evidence>
<proteinExistence type="predicted"/>
<gene>
    <name evidence="1" type="ORF">NDU88_001464</name>
</gene>
<protein>
    <submittedName>
        <fullName evidence="1">Uncharacterized protein</fullName>
    </submittedName>
</protein>
<evidence type="ECO:0000313" key="2">
    <source>
        <dbReference type="Proteomes" id="UP001066276"/>
    </source>
</evidence>
<comment type="caution">
    <text evidence="1">The sequence shown here is derived from an EMBL/GenBank/DDBJ whole genome shotgun (WGS) entry which is preliminary data.</text>
</comment>
<name>A0AAV7LXQ5_PLEWA</name>
<accession>A0AAV7LXQ5</accession>
<dbReference type="AlphaFoldDB" id="A0AAV7LXQ5"/>
<dbReference type="EMBL" id="JANPWB010000014">
    <property type="protein sequence ID" value="KAJ1096321.1"/>
    <property type="molecule type" value="Genomic_DNA"/>
</dbReference>